<evidence type="ECO:0000313" key="3">
    <source>
        <dbReference type="Proteomes" id="UP000719412"/>
    </source>
</evidence>
<name>A0A8J6HNN4_TENMO</name>
<dbReference type="InterPro" id="IPR041609">
    <property type="entry name" value="PurL_linker"/>
</dbReference>
<dbReference type="Pfam" id="PF03097">
    <property type="entry name" value="BRO1"/>
    <property type="match status" value="1"/>
</dbReference>
<dbReference type="Pfam" id="PF18072">
    <property type="entry name" value="FGAR-AT_linker"/>
    <property type="match status" value="1"/>
</dbReference>
<dbReference type="GO" id="GO:0006164">
    <property type="term" value="P:purine nucleotide biosynthetic process"/>
    <property type="evidence" value="ECO:0007669"/>
    <property type="project" value="TreeGrafter"/>
</dbReference>
<dbReference type="FunFam" id="1.10.8.750:FF:000001">
    <property type="entry name" value="Putative phosphoribosylformylglycinamidine synthase"/>
    <property type="match status" value="1"/>
</dbReference>
<comment type="caution">
    <text evidence="2">The sequence shown here is derived from an EMBL/GenBank/DDBJ whole genome shotgun (WGS) entry which is preliminary data.</text>
</comment>
<protein>
    <recommendedName>
        <fullName evidence="1">BRO1 domain-containing protein</fullName>
    </recommendedName>
</protein>
<sequence>MLRAVFQATNLNNNRFQKFEAEKKEDIREIELLRRGENAIEELNEELGLAFDAADLKYYTNLFKNVLKRNPTNVELFDLAQSNSEHSRHWFFKEKMIVDGVEHEESLIDLIVDTQKHTNPNNVIKFSDNSRCKRRWLSRGASCWFIADSIVAKLASQCEDLYGESLKVFQRENLKQLWEKDWIPLIAGKQAALHAVAEYYQSLVCRTSKLIGEEIARLEQAVALFQTAQQRSGKPSLFQELQHKAQRNLTEVKKDNDFIYHERIPDIKSVDPIGKAQPAKVLPLPHELVPVAVHQALAAYDVRKTEIVNAEIGRLRESTTTLNGILASLNLPAAIEVMDGSSGLPPSILEKANANFWTMEHASNKIGYKVIIKFIEASNLEKSMLTEDPAAYHDAWHQLCKCEPVTKMPTLDNANEIRAKIAYNGEVLITYIDHIRVIYGIYKPSLYRMVLRFVDNNPDSVIKITSDNPSDNEQEFQVQFKNTTSVPAFVSVSGATGNTPSPFVVNPGRWQISIKVEENLLLVA</sequence>
<keyword evidence="3" id="KW-1185">Reference proteome</keyword>
<dbReference type="SUPFAM" id="SSF109736">
    <property type="entry name" value="FGAM synthase PurL, linker domain"/>
    <property type="match status" value="1"/>
</dbReference>
<reference evidence="2" key="2">
    <citation type="submission" date="2021-08" db="EMBL/GenBank/DDBJ databases">
        <authorList>
            <person name="Eriksson T."/>
        </authorList>
    </citation>
    <scope>NUCLEOTIDE SEQUENCE</scope>
    <source>
        <strain evidence="2">Stoneville</strain>
        <tissue evidence="2">Whole head</tissue>
    </source>
</reference>
<reference evidence="2" key="1">
    <citation type="journal article" date="2020" name="J Insects Food Feed">
        <title>The yellow mealworm (Tenebrio molitor) genome: a resource for the emerging insects as food and feed industry.</title>
        <authorList>
            <person name="Eriksson T."/>
            <person name="Andere A."/>
            <person name="Kelstrup H."/>
            <person name="Emery V."/>
            <person name="Picard C."/>
        </authorList>
    </citation>
    <scope>NUCLEOTIDE SEQUENCE</scope>
    <source>
        <strain evidence="2">Stoneville</strain>
        <tissue evidence="2">Whole head</tissue>
    </source>
</reference>
<dbReference type="GO" id="GO:0004642">
    <property type="term" value="F:phosphoribosylformylglycinamidine synthase activity"/>
    <property type="evidence" value="ECO:0007669"/>
    <property type="project" value="TreeGrafter"/>
</dbReference>
<dbReference type="GO" id="GO:0005737">
    <property type="term" value="C:cytoplasm"/>
    <property type="evidence" value="ECO:0007669"/>
    <property type="project" value="TreeGrafter"/>
</dbReference>
<organism evidence="2 3">
    <name type="scientific">Tenebrio molitor</name>
    <name type="common">Yellow mealworm beetle</name>
    <dbReference type="NCBI Taxonomy" id="7067"/>
    <lineage>
        <taxon>Eukaryota</taxon>
        <taxon>Metazoa</taxon>
        <taxon>Ecdysozoa</taxon>
        <taxon>Arthropoda</taxon>
        <taxon>Hexapoda</taxon>
        <taxon>Insecta</taxon>
        <taxon>Pterygota</taxon>
        <taxon>Neoptera</taxon>
        <taxon>Endopterygota</taxon>
        <taxon>Coleoptera</taxon>
        <taxon>Polyphaga</taxon>
        <taxon>Cucujiformia</taxon>
        <taxon>Tenebrionidae</taxon>
        <taxon>Tenebrio</taxon>
    </lineage>
</organism>
<feature type="domain" description="BRO1" evidence="1">
    <location>
        <begin position="1"/>
        <end position="322"/>
    </location>
</feature>
<proteinExistence type="predicted"/>
<evidence type="ECO:0000313" key="2">
    <source>
        <dbReference type="EMBL" id="KAH0816873.1"/>
    </source>
</evidence>
<dbReference type="Proteomes" id="UP000719412">
    <property type="component" value="Unassembled WGS sequence"/>
</dbReference>
<dbReference type="AlphaFoldDB" id="A0A8J6HNN4"/>
<dbReference type="PROSITE" id="PS51180">
    <property type="entry name" value="BRO1"/>
    <property type="match status" value="1"/>
</dbReference>
<dbReference type="EMBL" id="JABDTM020020789">
    <property type="protein sequence ID" value="KAH0816873.1"/>
    <property type="molecule type" value="Genomic_DNA"/>
</dbReference>
<dbReference type="Gene3D" id="1.10.8.750">
    <property type="entry name" value="Phosphoribosylformylglycinamidine synthase, linker domain"/>
    <property type="match status" value="1"/>
</dbReference>
<gene>
    <name evidence="2" type="ORF">GEV33_005918</name>
</gene>
<dbReference type="Gene3D" id="1.20.120.560">
    <property type="entry name" value="alix/aip1 in complex with the ypdl late domain"/>
    <property type="match status" value="1"/>
</dbReference>
<dbReference type="InterPro" id="IPR038499">
    <property type="entry name" value="BRO1_sf"/>
</dbReference>
<evidence type="ECO:0000259" key="1">
    <source>
        <dbReference type="PROSITE" id="PS51180"/>
    </source>
</evidence>
<dbReference type="SMART" id="SM01041">
    <property type="entry name" value="BRO1"/>
    <property type="match status" value="1"/>
</dbReference>
<dbReference type="PANTHER" id="PTHR10099:SF1">
    <property type="entry name" value="PHOSPHORIBOSYLFORMYLGLYCINAMIDINE SYNTHASE"/>
    <property type="match status" value="1"/>
</dbReference>
<dbReference type="PANTHER" id="PTHR10099">
    <property type="entry name" value="PHOSPHORIBOSYLFORMYLGLYCINAMIDINE SYNTHASE"/>
    <property type="match status" value="1"/>
</dbReference>
<dbReference type="InterPro" id="IPR004328">
    <property type="entry name" value="BRO1_dom"/>
</dbReference>
<accession>A0A8J6HNN4</accession>
<dbReference type="Gene3D" id="1.25.40.280">
    <property type="entry name" value="alix/aip1 like domains"/>
    <property type="match status" value="1"/>
</dbReference>